<protein>
    <submittedName>
        <fullName evidence="2">Uncharacterized protein</fullName>
    </submittedName>
</protein>
<keyword evidence="1" id="KW-0472">Membrane</keyword>
<keyword evidence="1" id="KW-1133">Transmembrane helix</keyword>
<sequence length="62" mass="7019">MKRSLIEPFANVNVSHVLISTTDYSNTGNETIRIFTWLVYGIICQLIVVFGIITNIINIVCF</sequence>
<organism evidence="2 3">
    <name type="scientific">Candidula unifasciata</name>
    <dbReference type="NCBI Taxonomy" id="100452"/>
    <lineage>
        <taxon>Eukaryota</taxon>
        <taxon>Metazoa</taxon>
        <taxon>Spiralia</taxon>
        <taxon>Lophotrochozoa</taxon>
        <taxon>Mollusca</taxon>
        <taxon>Gastropoda</taxon>
        <taxon>Heterobranchia</taxon>
        <taxon>Euthyneura</taxon>
        <taxon>Panpulmonata</taxon>
        <taxon>Eupulmonata</taxon>
        <taxon>Stylommatophora</taxon>
        <taxon>Helicina</taxon>
        <taxon>Helicoidea</taxon>
        <taxon>Geomitridae</taxon>
        <taxon>Candidula</taxon>
    </lineage>
</organism>
<evidence type="ECO:0000313" key="2">
    <source>
        <dbReference type="EMBL" id="CAG5130216.1"/>
    </source>
</evidence>
<dbReference type="Proteomes" id="UP000678393">
    <property type="component" value="Unassembled WGS sequence"/>
</dbReference>
<evidence type="ECO:0000256" key="1">
    <source>
        <dbReference type="SAM" id="Phobius"/>
    </source>
</evidence>
<evidence type="ECO:0000313" key="3">
    <source>
        <dbReference type="Proteomes" id="UP000678393"/>
    </source>
</evidence>
<reference evidence="2" key="1">
    <citation type="submission" date="2021-04" db="EMBL/GenBank/DDBJ databases">
        <authorList>
            <consortium name="Molecular Ecology Group"/>
        </authorList>
    </citation>
    <scope>NUCLEOTIDE SEQUENCE</scope>
</reference>
<feature type="non-terminal residue" evidence="2">
    <location>
        <position position="62"/>
    </location>
</feature>
<name>A0A8S3ZSE8_9EUPU</name>
<keyword evidence="3" id="KW-1185">Reference proteome</keyword>
<comment type="caution">
    <text evidence="2">The sequence shown here is derived from an EMBL/GenBank/DDBJ whole genome shotgun (WGS) entry which is preliminary data.</text>
</comment>
<proteinExistence type="predicted"/>
<dbReference type="AlphaFoldDB" id="A0A8S3ZSE8"/>
<accession>A0A8S3ZSE8</accession>
<keyword evidence="1" id="KW-0812">Transmembrane</keyword>
<dbReference type="EMBL" id="CAJHNH020003891">
    <property type="protein sequence ID" value="CAG5130216.1"/>
    <property type="molecule type" value="Genomic_DNA"/>
</dbReference>
<feature type="transmembrane region" description="Helical" evidence="1">
    <location>
        <begin position="34"/>
        <end position="61"/>
    </location>
</feature>
<gene>
    <name evidence="2" type="ORF">CUNI_LOCUS15774</name>
</gene>